<dbReference type="InterPro" id="IPR001387">
    <property type="entry name" value="Cro/C1-type_HTH"/>
</dbReference>
<keyword evidence="4" id="KW-1185">Reference proteome</keyword>
<feature type="domain" description="HTH cro/C1-type" evidence="2">
    <location>
        <begin position="12"/>
        <end position="66"/>
    </location>
</feature>
<reference evidence="3" key="1">
    <citation type="submission" date="2021-06" db="EMBL/GenBank/DDBJ databases">
        <authorList>
            <person name="Criscuolo A."/>
        </authorList>
    </citation>
    <scope>NUCLEOTIDE SEQUENCE</scope>
    <source>
        <strain evidence="3">CIP111803</strain>
    </source>
</reference>
<accession>A0A916JY75</accession>
<proteinExistence type="predicted"/>
<dbReference type="GO" id="GO:0003677">
    <property type="term" value="F:DNA binding"/>
    <property type="evidence" value="ECO:0007669"/>
    <property type="project" value="UniProtKB-KW"/>
</dbReference>
<evidence type="ECO:0000256" key="1">
    <source>
        <dbReference type="ARBA" id="ARBA00023125"/>
    </source>
</evidence>
<organism evidence="3 4">
    <name type="scientific">Leucobacter soli</name>
    <dbReference type="NCBI Taxonomy" id="2812850"/>
    <lineage>
        <taxon>Bacteria</taxon>
        <taxon>Bacillati</taxon>
        <taxon>Actinomycetota</taxon>
        <taxon>Actinomycetes</taxon>
        <taxon>Micrococcales</taxon>
        <taxon>Microbacteriaceae</taxon>
        <taxon>Leucobacter</taxon>
    </lineage>
</organism>
<keyword evidence="1" id="KW-0238">DNA-binding</keyword>
<dbReference type="AlphaFoldDB" id="A0A916JY75"/>
<dbReference type="CDD" id="cd00093">
    <property type="entry name" value="HTH_XRE"/>
    <property type="match status" value="1"/>
</dbReference>
<comment type="caution">
    <text evidence="3">The sequence shown here is derived from an EMBL/GenBank/DDBJ whole genome shotgun (WGS) entry which is preliminary data.</text>
</comment>
<evidence type="ECO:0000259" key="2">
    <source>
        <dbReference type="PROSITE" id="PS50943"/>
    </source>
</evidence>
<dbReference type="EMBL" id="CAJVAP010000012">
    <property type="protein sequence ID" value="CAG7610283.1"/>
    <property type="molecule type" value="Genomic_DNA"/>
</dbReference>
<dbReference type="InterPro" id="IPR013096">
    <property type="entry name" value="Cupin_2"/>
</dbReference>
<dbReference type="PROSITE" id="PS50943">
    <property type="entry name" value="HTH_CROC1"/>
    <property type="match status" value="1"/>
</dbReference>
<gene>
    <name evidence="3" type="ORF">LEUCIP111803_01289</name>
</gene>
<dbReference type="GO" id="GO:0003700">
    <property type="term" value="F:DNA-binding transcription factor activity"/>
    <property type="evidence" value="ECO:0007669"/>
    <property type="project" value="TreeGrafter"/>
</dbReference>
<dbReference type="Proteomes" id="UP000693892">
    <property type="component" value="Unassembled WGS sequence"/>
</dbReference>
<dbReference type="InterPro" id="IPR050807">
    <property type="entry name" value="TransReg_Diox_bact_type"/>
</dbReference>
<dbReference type="CDD" id="cd02209">
    <property type="entry name" value="cupin_XRE_C"/>
    <property type="match status" value="1"/>
</dbReference>
<dbReference type="SMART" id="SM00530">
    <property type="entry name" value="HTH_XRE"/>
    <property type="match status" value="1"/>
</dbReference>
<dbReference type="PANTHER" id="PTHR46797">
    <property type="entry name" value="HTH-TYPE TRANSCRIPTIONAL REGULATOR"/>
    <property type="match status" value="1"/>
</dbReference>
<protein>
    <recommendedName>
        <fullName evidence="2">HTH cro/C1-type domain-containing protein</fullName>
    </recommendedName>
</protein>
<name>A0A916JY75_9MICO</name>
<dbReference type="GO" id="GO:0005829">
    <property type="term" value="C:cytosol"/>
    <property type="evidence" value="ECO:0007669"/>
    <property type="project" value="TreeGrafter"/>
</dbReference>
<evidence type="ECO:0000313" key="3">
    <source>
        <dbReference type="EMBL" id="CAG7610283.1"/>
    </source>
</evidence>
<evidence type="ECO:0000313" key="4">
    <source>
        <dbReference type="Proteomes" id="UP000693892"/>
    </source>
</evidence>
<dbReference type="Pfam" id="PF07883">
    <property type="entry name" value="Cupin_2"/>
    <property type="match status" value="1"/>
</dbReference>
<dbReference type="Pfam" id="PF01381">
    <property type="entry name" value="HTH_3"/>
    <property type="match status" value="1"/>
</dbReference>
<sequence length="187" mass="19701">MHHLVDDIAANLRHLRERGGFSLAGLSAASGIGKTTLSQLELGHGNPTIGTLEALAEVLGVDTAELLTPVRTAQRLLVVRRGEGVDEAGSGTGGNLVHTRRLGALMLEFHRIEYAPGTFTTSASHGVGASEHVLVSAGRITVSVDGESATLAPGDFATFPSDRTHTWSNLGDVPAEYWIAVSRTRQD</sequence>
<dbReference type="PANTHER" id="PTHR46797:SF1">
    <property type="entry name" value="METHYLPHOSPHONATE SYNTHASE"/>
    <property type="match status" value="1"/>
</dbReference>